<evidence type="ECO:0000256" key="3">
    <source>
        <dbReference type="ARBA" id="ARBA00022989"/>
    </source>
</evidence>
<feature type="transmembrane region" description="Helical" evidence="5">
    <location>
        <begin position="44"/>
        <end position="66"/>
    </location>
</feature>
<dbReference type="SMART" id="SM00679">
    <property type="entry name" value="CTNS"/>
    <property type="match status" value="2"/>
</dbReference>
<dbReference type="InterPro" id="IPR006603">
    <property type="entry name" value="PQ-loop_rpt"/>
</dbReference>
<comment type="subcellular location">
    <subcellularLocation>
        <location evidence="1">Membrane</location>
        <topology evidence="1">Multi-pass membrane protein</topology>
    </subcellularLocation>
</comment>
<dbReference type="RefSeq" id="XP_062876697.1">
    <property type="nucleotide sequence ID" value="XM_063020627.1"/>
</dbReference>
<gene>
    <name evidence="6" type="ORF">PUMCH_001582</name>
</gene>
<dbReference type="InterPro" id="IPR051415">
    <property type="entry name" value="LAAT-1"/>
</dbReference>
<dbReference type="Gene3D" id="1.20.1280.290">
    <property type="match status" value="1"/>
</dbReference>
<keyword evidence="2 5" id="KW-0812">Transmembrane</keyword>
<dbReference type="GO" id="GO:0016020">
    <property type="term" value="C:membrane"/>
    <property type="evidence" value="ECO:0007669"/>
    <property type="project" value="UniProtKB-SubCell"/>
</dbReference>
<feature type="transmembrane region" description="Helical" evidence="5">
    <location>
        <begin position="163"/>
        <end position="186"/>
    </location>
</feature>
<dbReference type="PANTHER" id="PTHR16201:SF37">
    <property type="entry name" value="PQ-LOOP REPEAT-CONTAINING PROTEIN"/>
    <property type="match status" value="1"/>
</dbReference>
<evidence type="ECO:0000256" key="5">
    <source>
        <dbReference type="SAM" id="Phobius"/>
    </source>
</evidence>
<feature type="transmembrane region" description="Helical" evidence="5">
    <location>
        <begin position="6"/>
        <end position="23"/>
    </location>
</feature>
<organism evidence="6 7">
    <name type="scientific">Australozyma saopauloensis</name>
    <dbReference type="NCBI Taxonomy" id="291208"/>
    <lineage>
        <taxon>Eukaryota</taxon>
        <taxon>Fungi</taxon>
        <taxon>Dikarya</taxon>
        <taxon>Ascomycota</taxon>
        <taxon>Saccharomycotina</taxon>
        <taxon>Pichiomycetes</taxon>
        <taxon>Metschnikowiaceae</taxon>
        <taxon>Australozyma</taxon>
    </lineage>
</organism>
<evidence type="ECO:0000256" key="1">
    <source>
        <dbReference type="ARBA" id="ARBA00004141"/>
    </source>
</evidence>
<keyword evidence="7" id="KW-1185">Reference proteome</keyword>
<evidence type="ECO:0000313" key="7">
    <source>
        <dbReference type="Proteomes" id="UP001338582"/>
    </source>
</evidence>
<evidence type="ECO:0000256" key="4">
    <source>
        <dbReference type="ARBA" id="ARBA00023136"/>
    </source>
</evidence>
<dbReference type="GeneID" id="88172647"/>
<protein>
    <submittedName>
        <fullName evidence="6">Uncharacterized protein</fullName>
    </submittedName>
</protein>
<dbReference type="FunFam" id="1.20.1280.290:FF:000024">
    <property type="entry name" value="Putative membrane protein"/>
    <property type="match status" value="1"/>
</dbReference>
<feature type="transmembrane region" description="Helical" evidence="5">
    <location>
        <begin position="192"/>
        <end position="214"/>
    </location>
</feature>
<keyword evidence="3 5" id="KW-1133">Transmembrane helix</keyword>
<dbReference type="AlphaFoldDB" id="A0AAX4H7D8"/>
<dbReference type="Pfam" id="PF04193">
    <property type="entry name" value="PQ-loop"/>
    <property type="match status" value="1"/>
</dbReference>
<sequence length="254" mass="28450">MVNEVAVNVLGTIGTILWCVQLVPQIIRNYRVKDCTGLPQVMMFLWAACGVPFSIYFMGTDALIPLKIQPQLFTFFCTISWIQTLYYPPVQLPFRRLALYVGSFLAVAVGCEVGFILWLRPLYQRDIKWPMLLMGIAASILLVLGLIPPYFEMAKRNGRVVGINFVFLAMDASGALFSMLSVVIGNMDIMSLILYALVLAMELGIFSGSLYWYLTGGREIIRQEKLEEQRKSENGSLSDSFVDSQISVAATEKS</sequence>
<reference evidence="6 7" key="1">
    <citation type="submission" date="2023-10" db="EMBL/GenBank/DDBJ databases">
        <title>Draft Genome Sequence of Candida saopaulonensis from a very Premature Infant with Sepsis.</title>
        <authorList>
            <person name="Ning Y."/>
            <person name="Dai R."/>
            <person name="Xiao M."/>
            <person name="Xu Y."/>
            <person name="Yan Q."/>
            <person name="Zhang L."/>
        </authorList>
    </citation>
    <scope>NUCLEOTIDE SEQUENCE [LARGE SCALE GENOMIC DNA]</scope>
    <source>
        <strain evidence="6 7">19XY460</strain>
    </source>
</reference>
<keyword evidence="4 5" id="KW-0472">Membrane</keyword>
<feature type="transmembrane region" description="Helical" evidence="5">
    <location>
        <begin position="72"/>
        <end position="90"/>
    </location>
</feature>
<evidence type="ECO:0000313" key="6">
    <source>
        <dbReference type="EMBL" id="WPK24314.1"/>
    </source>
</evidence>
<accession>A0AAX4H7D8</accession>
<dbReference type="PANTHER" id="PTHR16201">
    <property type="entry name" value="SEVEN TRANSMEMBRANE PROTEIN 1-RELATED"/>
    <property type="match status" value="1"/>
</dbReference>
<name>A0AAX4H7D8_9ASCO</name>
<dbReference type="KEGG" id="asau:88172647"/>
<feature type="transmembrane region" description="Helical" evidence="5">
    <location>
        <begin position="97"/>
        <end position="119"/>
    </location>
</feature>
<feature type="transmembrane region" description="Helical" evidence="5">
    <location>
        <begin position="131"/>
        <end position="151"/>
    </location>
</feature>
<dbReference type="EMBL" id="CP138895">
    <property type="protein sequence ID" value="WPK24314.1"/>
    <property type="molecule type" value="Genomic_DNA"/>
</dbReference>
<proteinExistence type="predicted"/>
<dbReference type="Proteomes" id="UP001338582">
    <property type="component" value="Chromosome 2"/>
</dbReference>
<evidence type="ECO:0000256" key="2">
    <source>
        <dbReference type="ARBA" id="ARBA00022692"/>
    </source>
</evidence>